<keyword evidence="2" id="KW-1185">Reference proteome</keyword>
<accession>A0A2I4HL78</accession>
<feature type="compositionally biased region" description="Polar residues" evidence="1">
    <location>
        <begin position="1"/>
        <end position="21"/>
    </location>
</feature>
<dbReference type="RefSeq" id="XP_018856852.2">
    <property type="nucleotide sequence ID" value="XM_019001307.2"/>
</dbReference>
<evidence type="ECO:0000256" key="1">
    <source>
        <dbReference type="SAM" id="MobiDB-lite"/>
    </source>
</evidence>
<evidence type="ECO:0000313" key="2">
    <source>
        <dbReference type="Proteomes" id="UP000235220"/>
    </source>
</evidence>
<dbReference type="OrthoDB" id="1936908at2759"/>
<dbReference type="InterPro" id="IPR005162">
    <property type="entry name" value="Retrotrans_gag_dom"/>
</dbReference>
<dbReference type="GeneID" id="109019082"/>
<reference evidence="3" key="1">
    <citation type="submission" date="2025-08" db="UniProtKB">
        <authorList>
            <consortium name="RefSeq"/>
        </authorList>
    </citation>
    <scope>IDENTIFICATION</scope>
    <source>
        <tissue evidence="3">Leaves</tissue>
    </source>
</reference>
<dbReference type="KEGG" id="jre:109019082"/>
<dbReference type="Pfam" id="PF03732">
    <property type="entry name" value="Retrotrans_gag"/>
    <property type="match status" value="1"/>
</dbReference>
<dbReference type="Proteomes" id="UP000235220">
    <property type="component" value="Chromosome 1"/>
</dbReference>
<evidence type="ECO:0000313" key="3">
    <source>
        <dbReference type="RefSeq" id="XP_018856852.2"/>
    </source>
</evidence>
<gene>
    <name evidence="3" type="primary">LOC109019082</name>
</gene>
<dbReference type="AlphaFoldDB" id="A0A2I4HL78"/>
<feature type="region of interest" description="Disordered" evidence="1">
    <location>
        <begin position="1"/>
        <end position="22"/>
    </location>
</feature>
<dbReference type="Gramene" id="Jr01_23550_p1">
    <property type="protein sequence ID" value="cds.Jr01_23550_p1"/>
    <property type="gene ID" value="Jr01_23550"/>
</dbReference>
<sequence>MTHSRISQNPGGAMNQDNQNPPMDGGLAETIRLLADMLRQQEVHVPRPEVRGCMCEKFLIHRYPKFSGSEEPLKAEKWIMDLVRTYEICGCTEDQKVLYAGYLFQGEARIWWDMRRQLLVRELGSLVALSCERFKEEFDNILFLDSVKQLMAQEFTTLTQGSLTIEQYATEFMALGRFAPHLISTQ</sequence>
<proteinExistence type="predicted"/>
<name>A0A2I4HL78_JUGRE</name>
<protein>
    <submittedName>
        <fullName evidence="3">Uncharacterized protein LOC109019082</fullName>
    </submittedName>
</protein>
<organism evidence="2 3">
    <name type="scientific">Juglans regia</name>
    <name type="common">English walnut</name>
    <dbReference type="NCBI Taxonomy" id="51240"/>
    <lineage>
        <taxon>Eukaryota</taxon>
        <taxon>Viridiplantae</taxon>
        <taxon>Streptophyta</taxon>
        <taxon>Embryophyta</taxon>
        <taxon>Tracheophyta</taxon>
        <taxon>Spermatophyta</taxon>
        <taxon>Magnoliopsida</taxon>
        <taxon>eudicotyledons</taxon>
        <taxon>Gunneridae</taxon>
        <taxon>Pentapetalae</taxon>
        <taxon>rosids</taxon>
        <taxon>fabids</taxon>
        <taxon>Fagales</taxon>
        <taxon>Juglandaceae</taxon>
        <taxon>Juglans</taxon>
    </lineage>
</organism>